<reference evidence="4" key="1">
    <citation type="submission" date="2019-04" db="EMBL/GenBank/DDBJ databases">
        <title>An insight into the mialome of Ixodes scapularis.</title>
        <authorList>
            <person name="Ribeiro J.M."/>
            <person name="Mather T.N."/>
            <person name="Karim S."/>
        </authorList>
    </citation>
    <scope>NUCLEOTIDE SEQUENCE</scope>
</reference>
<feature type="compositionally biased region" description="Basic and acidic residues" evidence="1">
    <location>
        <begin position="326"/>
        <end position="346"/>
    </location>
</feature>
<feature type="compositionally biased region" description="Low complexity" evidence="1">
    <location>
        <begin position="662"/>
        <end position="675"/>
    </location>
</feature>
<dbReference type="AlphaFoldDB" id="A0A4D5S2N4"/>
<feature type="region of interest" description="Disordered" evidence="1">
    <location>
        <begin position="381"/>
        <end position="405"/>
    </location>
</feature>
<feature type="region of interest" description="Disordered" evidence="1">
    <location>
        <begin position="500"/>
        <end position="522"/>
    </location>
</feature>
<name>A0A4D5S2N4_IXOSC</name>
<feature type="region of interest" description="Disordered" evidence="1">
    <location>
        <begin position="265"/>
        <end position="347"/>
    </location>
</feature>
<feature type="chain" id="PRO_5020024668" evidence="3">
    <location>
        <begin position="17"/>
        <end position="751"/>
    </location>
</feature>
<feature type="compositionally biased region" description="Polar residues" evidence="1">
    <location>
        <begin position="388"/>
        <end position="405"/>
    </location>
</feature>
<dbReference type="VEuPathDB" id="VectorBase:ISCP_007427"/>
<protein>
    <submittedName>
        <fullName evidence="4">Uncharacterized protein</fullName>
    </submittedName>
</protein>
<feature type="compositionally biased region" description="Polar residues" evidence="1">
    <location>
        <begin position="130"/>
        <end position="145"/>
    </location>
</feature>
<keyword evidence="3" id="KW-0732">Signal</keyword>
<feature type="region of interest" description="Disordered" evidence="1">
    <location>
        <begin position="108"/>
        <end position="145"/>
    </location>
</feature>
<evidence type="ECO:0000256" key="3">
    <source>
        <dbReference type="SAM" id="SignalP"/>
    </source>
</evidence>
<feature type="region of interest" description="Disordered" evidence="1">
    <location>
        <begin position="636"/>
        <end position="689"/>
    </location>
</feature>
<feature type="compositionally biased region" description="Polar residues" evidence="1">
    <location>
        <begin position="500"/>
        <end position="516"/>
    </location>
</feature>
<dbReference type="VEuPathDB" id="VectorBase:ISCW015837"/>
<feature type="signal peptide" evidence="3">
    <location>
        <begin position="1"/>
        <end position="16"/>
    </location>
</feature>
<dbReference type="EMBL" id="GHJT01009484">
    <property type="protein sequence ID" value="MOY43455.1"/>
    <property type="molecule type" value="Transcribed_RNA"/>
</dbReference>
<keyword evidence="2" id="KW-0472">Membrane</keyword>
<feature type="compositionally biased region" description="Low complexity" evidence="1">
    <location>
        <begin position="299"/>
        <end position="310"/>
    </location>
</feature>
<sequence length="751" mass="82240">MRIVYLIVYLSANIFAELTSTNSEGYTTQRLSQHEASNMNQEYQMQHVYQHPALRSSLRHEEQAQVRKRRSYEILKREDVNGNSVLSCPEGFYYDVAEQKCIDENEEVFSKGSSTQSSSQSTPASKRSSEQSAIPSETPSTEEQWTTTYAKTYTVTKSRNMAQQELNSSITNSKPATLELTLSKNTSTTPLMQYETPKGEALTHVTMKQNLKITTVADTAQNSIDIALVSKEPDFTTMPSTEENVSEKQWNLYSPLNNIRSTAKEEWNTHKSSAQAASTEKRQVTEEGKEAKKMTSAHSETSSSYDFSTSPQERGTEGVTLQVTENTKEEGGGLSTKRDIHPKNADISEAVTQGKPTATKKVESRYELTTSFTTIPASEIAHTHRPSHASTLSSDLPPTVEKSTTRYQNDKLTTQDKKMSTEVSASGELIALPQPLTTVTEKTNLATLKQIFNTLSAAETAGVEGSSGRRRLALERTTHSLEANVSISSKEKIAITPFTSTAPSKTHKTTLNPHLVTSTTNDSTYTTHKLKTAVEQSSTKPAVLVTTTNYFGSSKNLSLERHATTESRPLNITTEGIPQELAKGFDLTTNILVTTPSDISSTINTAQSPSASHHIKTHTTVYSPSETLCGSSFCGSTDSNTQVHKSRSTLNDRIGNLERSSPKPAKSPSTATSSKLINTNHPGVEVTEENFPVDGATEKSENPIPHEKGVSPLTVFLGALMSSIFLVSLIAATSTILRSRKKKQTSRSSYD</sequence>
<accession>A0A4D5S2N4</accession>
<keyword evidence="2" id="KW-1133">Transmembrane helix</keyword>
<evidence type="ECO:0000256" key="2">
    <source>
        <dbReference type="SAM" id="Phobius"/>
    </source>
</evidence>
<feature type="compositionally biased region" description="Low complexity" evidence="1">
    <location>
        <begin position="110"/>
        <end position="126"/>
    </location>
</feature>
<proteinExistence type="predicted"/>
<keyword evidence="2" id="KW-0812">Transmembrane</keyword>
<evidence type="ECO:0000256" key="1">
    <source>
        <dbReference type="SAM" id="MobiDB-lite"/>
    </source>
</evidence>
<feature type="compositionally biased region" description="Basic and acidic residues" evidence="1">
    <location>
        <begin position="279"/>
        <end position="293"/>
    </location>
</feature>
<feature type="compositionally biased region" description="Polar residues" evidence="1">
    <location>
        <begin position="636"/>
        <end position="651"/>
    </location>
</feature>
<organism evidence="4">
    <name type="scientific">Ixodes scapularis</name>
    <name type="common">Black-legged tick</name>
    <name type="synonym">Deer tick</name>
    <dbReference type="NCBI Taxonomy" id="6945"/>
    <lineage>
        <taxon>Eukaryota</taxon>
        <taxon>Metazoa</taxon>
        <taxon>Ecdysozoa</taxon>
        <taxon>Arthropoda</taxon>
        <taxon>Chelicerata</taxon>
        <taxon>Arachnida</taxon>
        <taxon>Acari</taxon>
        <taxon>Parasitiformes</taxon>
        <taxon>Ixodida</taxon>
        <taxon>Ixodoidea</taxon>
        <taxon>Ixodidae</taxon>
        <taxon>Ixodinae</taxon>
        <taxon>Ixodes</taxon>
    </lineage>
</organism>
<dbReference type="VEuPathDB" id="VectorBase:ISCI015837"/>
<feature type="transmembrane region" description="Helical" evidence="2">
    <location>
        <begin position="713"/>
        <end position="737"/>
    </location>
</feature>
<evidence type="ECO:0000313" key="4">
    <source>
        <dbReference type="EMBL" id="MOY43455.1"/>
    </source>
</evidence>